<dbReference type="SUPFAM" id="SSF46785">
    <property type="entry name" value="Winged helix' DNA-binding domain"/>
    <property type="match status" value="1"/>
</dbReference>
<dbReference type="InterPro" id="IPR036390">
    <property type="entry name" value="WH_DNA-bd_sf"/>
</dbReference>
<dbReference type="PANTHER" id="PTHR33164:SF57">
    <property type="entry name" value="MARR-FAMILY TRANSCRIPTIONAL REGULATOR"/>
    <property type="match status" value="1"/>
</dbReference>
<reference evidence="2 3" key="1">
    <citation type="submission" date="2020-03" db="EMBL/GenBank/DDBJ databases">
        <title>Bacterial isolates of synthetic phycosphere.</title>
        <authorList>
            <person name="Fu H."/>
            <person name="Moran M.A."/>
        </authorList>
    </citation>
    <scope>NUCLEOTIDE SEQUENCE [LARGE SCALE GENOMIC DNA]</scope>
    <source>
        <strain evidence="2 3">HF1</strain>
    </source>
</reference>
<evidence type="ECO:0000259" key="1">
    <source>
        <dbReference type="PROSITE" id="PS50995"/>
    </source>
</evidence>
<dbReference type="Gene3D" id="1.10.10.10">
    <property type="entry name" value="Winged helix-like DNA-binding domain superfamily/Winged helix DNA-binding domain"/>
    <property type="match status" value="1"/>
</dbReference>
<dbReference type="EMBL" id="JAATOP010000003">
    <property type="protein sequence ID" value="NIY71862.1"/>
    <property type="molecule type" value="Genomic_DNA"/>
</dbReference>
<dbReference type="SMART" id="SM00347">
    <property type="entry name" value="HTH_MARR"/>
    <property type="match status" value="1"/>
</dbReference>
<keyword evidence="3" id="KW-1185">Reference proteome</keyword>
<dbReference type="PROSITE" id="PS50995">
    <property type="entry name" value="HTH_MARR_2"/>
    <property type="match status" value="1"/>
</dbReference>
<dbReference type="InterPro" id="IPR000835">
    <property type="entry name" value="HTH_MarR-typ"/>
</dbReference>
<feature type="domain" description="HTH marR-type" evidence="1">
    <location>
        <begin position="6"/>
        <end position="139"/>
    </location>
</feature>
<organism evidence="2 3">
    <name type="scientific">Marivivens donghaensis</name>
    <dbReference type="NCBI Taxonomy" id="1699413"/>
    <lineage>
        <taxon>Bacteria</taxon>
        <taxon>Pseudomonadati</taxon>
        <taxon>Pseudomonadota</taxon>
        <taxon>Alphaproteobacteria</taxon>
        <taxon>Rhodobacterales</taxon>
        <taxon>Paracoccaceae</taxon>
        <taxon>Marivivens group</taxon>
        <taxon>Marivivens</taxon>
    </lineage>
</organism>
<evidence type="ECO:0000313" key="2">
    <source>
        <dbReference type="EMBL" id="NIY71862.1"/>
    </source>
</evidence>
<dbReference type="InterPro" id="IPR036388">
    <property type="entry name" value="WH-like_DNA-bd_sf"/>
</dbReference>
<dbReference type="RefSeq" id="WP_167637172.1">
    <property type="nucleotide sequence ID" value="NZ_JAATOP010000003.1"/>
</dbReference>
<accession>A0ABX0VYY3</accession>
<comment type="caution">
    <text evidence="2">The sequence shown here is derived from an EMBL/GenBank/DDBJ whole genome shotgun (WGS) entry which is preliminary data.</text>
</comment>
<sequence length="149" mass="16386">MASPSVGELMTRFGMAAQLFQTKLEAGLAPYGLTIPQMSVLSHLVALAKPLRVTEIARAVEVGQPAVTKMLTKFEHAGWVGFITSAEDRRSKAVVATDNGRELLAEVQQSIFPTLGGFFSEWKSEDLANFSEYLKKVIQLMDDRPQTNI</sequence>
<gene>
    <name evidence="2" type="ORF">HCZ30_05365</name>
</gene>
<name>A0ABX0VYY3_9RHOB</name>
<dbReference type="Proteomes" id="UP000709466">
    <property type="component" value="Unassembled WGS sequence"/>
</dbReference>
<proteinExistence type="predicted"/>
<dbReference type="Pfam" id="PF01047">
    <property type="entry name" value="MarR"/>
    <property type="match status" value="1"/>
</dbReference>
<protein>
    <submittedName>
        <fullName evidence="2">MarR family transcriptional regulator</fullName>
    </submittedName>
</protein>
<dbReference type="PRINTS" id="PR00598">
    <property type="entry name" value="HTHMARR"/>
</dbReference>
<dbReference type="PANTHER" id="PTHR33164">
    <property type="entry name" value="TRANSCRIPTIONAL REGULATOR, MARR FAMILY"/>
    <property type="match status" value="1"/>
</dbReference>
<dbReference type="InterPro" id="IPR039422">
    <property type="entry name" value="MarR/SlyA-like"/>
</dbReference>
<evidence type="ECO:0000313" key="3">
    <source>
        <dbReference type="Proteomes" id="UP000709466"/>
    </source>
</evidence>